<dbReference type="Pfam" id="PF00440">
    <property type="entry name" value="TetR_N"/>
    <property type="match status" value="1"/>
</dbReference>
<name>A0A4Y3WUC0_9PSEU</name>
<feature type="DNA-binding region" description="H-T-H motif" evidence="2">
    <location>
        <begin position="27"/>
        <end position="46"/>
    </location>
</feature>
<gene>
    <name evidence="4" type="ORF">PHY01_32290</name>
</gene>
<keyword evidence="5" id="KW-1185">Reference proteome</keyword>
<dbReference type="AlphaFoldDB" id="A0A4Y3WUC0"/>
<dbReference type="InterPro" id="IPR009057">
    <property type="entry name" value="Homeodomain-like_sf"/>
</dbReference>
<dbReference type="GO" id="GO:0003677">
    <property type="term" value="F:DNA binding"/>
    <property type="evidence" value="ECO:0007669"/>
    <property type="project" value="UniProtKB-UniRule"/>
</dbReference>
<evidence type="ECO:0000256" key="2">
    <source>
        <dbReference type="PROSITE-ProRule" id="PRU00335"/>
    </source>
</evidence>
<accession>A0A4Y3WUC0</accession>
<evidence type="ECO:0000313" key="5">
    <source>
        <dbReference type="Proteomes" id="UP000320338"/>
    </source>
</evidence>
<protein>
    <submittedName>
        <fullName evidence="4">EbrA repressor</fullName>
    </submittedName>
</protein>
<dbReference type="RefSeq" id="WP_170183834.1">
    <property type="nucleotide sequence ID" value="NZ_BJNG01000026.1"/>
</dbReference>
<evidence type="ECO:0000313" key="4">
    <source>
        <dbReference type="EMBL" id="GEC20946.1"/>
    </source>
</evidence>
<dbReference type="Pfam" id="PF17940">
    <property type="entry name" value="TetR_C_31"/>
    <property type="match status" value="1"/>
</dbReference>
<dbReference type="InterPro" id="IPR001647">
    <property type="entry name" value="HTH_TetR"/>
</dbReference>
<feature type="domain" description="HTH tetR-type" evidence="3">
    <location>
        <begin position="4"/>
        <end position="64"/>
    </location>
</feature>
<dbReference type="EMBL" id="BJNG01000026">
    <property type="protein sequence ID" value="GEC20946.1"/>
    <property type="molecule type" value="Genomic_DNA"/>
</dbReference>
<sequence>MKGERRRRLLLDATLRLVGRAGAVAVTQRAVAAEAGVAPSAVLYYFPTVDDLLVAALRDVNDRWVGALQDLPADRSAALDALAVMVRGSPTGDEGLAEFELYLLSARRPELRPELDRWWGALDAVAARLAPDRATAFAAALDGLFLRASTGVDLPDVRVVLAHLAS</sequence>
<reference evidence="4 5" key="1">
    <citation type="submission" date="2019-06" db="EMBL/GenBank/DDBJ databases">
        <title>Whole genome shotgun sequence of Pseudonocardia hydrocarbonoxydans NBRC 14498.</title>
        <authorList>
            <person name="Hosoyama A."/>
            <person name="Uohara A."/>
            <person name="Ohji S."/>
            <person name="Ichikawa N."/>
        </authorList>
    </citation>
    <scope>NUCLEOTIDE SEQUENCE [LARGE SCALE GENOMIC DNA]</scope>
    <source>
        <strain evidence="4 5">NBRC 14498</strain>
    </source>
</reference>
<dbReference type="SUPFAM" id="SSF46689">
    <property type="entry name" value="Homeodomain-like"/>
    <property type="match status" value="1"/>
</dbReference>
<comment type="caution">
    <text evidence="4">The sequence shown here is derived from an EMBL/GenBank/DDBJ whole genome shotgun (WGS) entry which is preliminary data.</text>
</comment>
<evidence type="ECO:0000256" key="1">
    <source>
        <dbReference type="ARBA" id="ARBA00023125"/>
    </source>
</evidence>
<dbReference type="Gene3D" id="1.10.357.10">
    <property type="entry name" value="Tetracycline Repressor, domain 2"/>
    <property type="match status" value="1"/>
</dbReference>
<organism evidence="4 5">
    <name type="scientific">Pseudonocardia hydrocarbonoxydans</name>
    <dbReference type="NCBI Taxonomy" id="76726"/>
    <lineage>
        <taxon>Bacteria</taxon>
        <taxon>Bacillati</taxon>
        <taxon>Actinomycetota</taxon>
        <taxon>Actinomycetes</taxon>
        <taxon>Pseudonocardiales</taxon>
        <taxon>Pseudonocardiaceae</taxon>
        <taxon>Pseudonocardia</taxon>
    </lineage>
</organism>
<proteinExistence type="predicted"/>
<dbReference type="InterPro" id="IPR041583">
    <property type="entry name" value="TetR_C_31"/>
</dbReference>
<dbReference type="PROSITE" id="PS50977">
    <property type="entry name" value="HTH_TETR_2"/>
    <property type="match status" value="1"/>
</dbReference>
<keyword evidence="1 2" id="KW-0238">DNA-binding</keyword>
<dbReference type="Proteomes" id="UP000320338">
    <property type="component" value="Unassembled WGS sequence"/>
</dbReference>
<evidence type="ECO:0000259" key="3">
    <source>
        <dbReference type="PROSITE" id="PS50977"/>
    </source>
</evidence>